<evidence type="ECO:0000313" key="4">
    <source>
        <dbReference type="Proteomes" id="UP001597425"/>
    </source>
</evidence>
<dbReference type="Gene3D" id="3.40.50.300">
    <property type="entry name" value="P-loop containing nucleotide triphosphate hydrolases"/>
    <property type="match status" value="1"/>
</dbReference>
<accession>A0ABW5EC71</accession>
<evidence type="ECO:0000256" key="1">
    <source>
        <dbReference type="SAM" id="MobiDB-lite"/>
    </source>
</evidence>
<organism evidence="3 4">
    <name type="scientific">Microbulbifer halophilus</name>
    <dbReference type="NCBI Taxonomy" id="453963"/>
    <lineage>
        <taxon>Bacteria</taxon>
        <taxon>Pseudomonadati</taxon>
        <taxon>Pseudomonadota</taxon>
        <taxon>Gammaproteobacteria</taxon>
        <taxon>Cellvibrionales</taxon>
        <taxon>Microbulbiferaceae</taxon>
        <taxon>Microbulbifer</taxon>
    </lineage>
</organism>
<dbReference type="InterPro" id="IPR011703">
    <property type="entry name" value="ATPase_AAA-3"/>
</dbReference>
<sequence length="339" mass="37160">MSDTTYQPEQPEQQKGEQAPGPDWQAASEQLALLRNTVNRLLIGQEAVVDQVLIALLTSGHVLLEGVPGLGKTLLVRALANCFGGSFRRIQFTPDLMPADVTGHAIYQMAEGRFEVRRGPVFTNLLLADEINRAPAKTQAALLEVMQEKQVTIDGEALPVPRPFMVLATQNPIEQEGTYPLPEAELDRFLLKILIDFPDHEAELKLAAAASSGRIEQHLQQQPAGQLTIEQLQELQALIPQVALDRQVLDYAVRLVRATRDAAQLRRPAGPRASIGLLQAARARALLSGREFVLPDDVKAMAVPVMRHRVGLSPDMEIDGETPDSVLAQIIDTVEAPRL</sequence>
<dbReference type="Gene3D" id="1.10.8.80">
    <property type="entry name" value="Magnesium chelatase subunit I, C-Terminal domain"/>
    <property type="match status" value="1"/>
</dbReference>
<comment type="caution">
    <text evidence="3">The sequence shown here is derived from an EMBL/GenBank/DDBJ whole genome shotgun (WGS) entry which is preliminary data.</text>
</comment>
<dbReference type="RefSeq" id="WP_265721250.1">
    <property type="nucleotide sequence ID" value="NZ_JAPIVK010000009.1"/>
</dbReference>
<reference evidence="4" key="1">
    <citation type="journal article" date="2019" name="Int. J. Syst. Evol. Microbiol.">
        <title>The Global Catalogue of Microorganisms (GCM) 10K type strain sequencing project: providing services to taxonomists for standard genome sequencing and annotation.</title>
        <authorList>
            <consortium name="The Broad Institute Genomics Platform"/>
            <consortium name="The Broad Institute Genome Sequencing Center for Infectious Disease"/>
            <person name="Wu L."/>
            <person name="Ma J."/>
        </authorList>
    </citation>
    <scope>NUCLEOTIDE SEQUENCE [LARGE SCALE GENOMIC DNA]</scope>
    <source>
        <strain evidence="4">KCTC 12848</strain>
    </source>
</reference>
<dbReference type="CDD" id="cd00009">
    <property type="entry name" value="AAA"/>
    <property type="match status" value="1"/>
</dbReference>
<dbReference type="EMBL" id="JBHUJD010000014">
    <property type="protein sequence ID" value="MFD2311181.1"/>
    <property type="molecule type" value="Genomic_DNA"/>
</dbReference>
<dbReference type="PIRSF" id="PIRSF002849">
    <property type="entry name" value="AAA_ATPase_chaperone_MoxR_prd"/>
    <property type="match status" value="1"/>
</dbReference>
<feature type="region of interest" description="Disordered" evidence="1">
    <location>
        <begin position="1"/>
        <end position="23"/>
    </location>
</feature>
<evidence type="ECO:0000313" key="3">
    <source>
        <dbReference type="EMBL" id="MFD2311181.1"/>
    </source>
</evidence>
<feature type="domain" description="AAA+ ATPase" evidence="2">
    <location>
        <begin position="58"/>
        <end position="199"/>
    </location>
</feature>
<dbReference type="InterPro" id="IPR041628">
    <property type="entry name" value="ChlI/MoxR_AAA_lid"/>
</dbReference>
<dbReference type="Pfam" id="PF07726">
    <property type="entry name" value="AAA_3"/>
    <property type="match status" value="1"/>
</dbReference>
<name>A0ABW5EC71_9GAMM</name>
<protein>
    <submittedName>
        <fullName evidence="3">AAA family ATPase</fullName>
    </submittedName>
</protein>
<dbReference type="SUPFAM" id="SSF52540">
    <property type="entry name" value="P-loop containing nucleoside triphosphate hydrolases"/>
    <property type="match status" value="1"/>
</dbReference>
<dbReference type="InterPro" id="IPR027417">
    <property type="entry name" value="P-loop_NTPase"/>
</dbReference>
<dbReference type="InterPro" id="IPR050764">
    <property type="entry name" value="CbbQ/NirQ/NorQ/GpvN"/>
</dbReference>
<evidence type="ECO:0000259" key="2">
    <source>
        <dbReference type="SMART" id="SM00382"/>
    </source>
</evidence>
<gene>
    <name evidence="3" type="ORF">ACFSKX_12210</name>
</gene>
<dbReference type="SMART" id="SM00382">
    <property type="entry name" value="AAA"/>
    <property type="match status" value="1"/>
</dbReference>
<dbReference type="Proteomes" id="UP001597425">
    <property type="component" value="Unassembled WGS sequence"/>
</dbReference>
<dbReference type="PANTHER" id="PTHR42759">
    <property type="entry name" value="MOXR FAMILY PROTEIN"/>
    <property type="match status" value="1"/>
</dbReference>
<dbReference type="PANTHER" id="PTHR42759:SF1">
    <property type="entry name" value="MAGNESIUM-CHELATASE SUBUNIT CHLD"/>
    <property type="match status" value="1"/>
</dbReference>
<proteinExistence type="predicted"/>
<feature type="compositionally biased region" description="Low complexity" evidence="1">
    <location>
        <begin position="7"/>
        <end position="22"/>
    </location>
</feature>
<keyword evidence="4" id="KW-1185">Reference proteome</keyword>
<dbReference type="InterPro" id="IPR003593">
    <property type="entry name" value="AAA+_ATPase"/>
</dbReference>
<dbReference type="Pfam" id="PF17863">
    <property type="entry name" value="AAA_lid_2"/>
    <property type="match status" value="1"/>
</dbReference>